<keyword evidence="6" id="KW-0805">Transcription regulation</keyword>
<dbReference type="SUPFAM" id="SSF57716">
    <property type="entry name" value="Glucocorticoid receptor-like (DNA-binding domain)"/>
    <property type="match status" value="2"/>
</dbReference>
<protein>
    <submittedName>
        <fullName evidence="14">Gata-binding factor 5-a-like protein</fullName>
    </submittedName>
</protein>
<dbReference type="CDD" id="cd00202">
    <property type="entry name" value="ZnF_GATA"/>
    <property type="match status" value="2"/>
</dbReference>
<evidence type="ECO:0000256" key="9">
    <source>
        <dbReference type="ARBA" id="ARBA00023163"/>
    </source>
</evidence>
<dbReference type="Pfam" id="PF00320">
    <property type="entry name" value="GATA"/>
    <property type="match status" value="2"/>
</dbReference>
<keyword evidence="2" id="KW-0479">Metal-binding</keyword>
<comment type="subcellular location">
    <subcellularLocation>
        <location evidence="1">Nucleus</location>
    </subcellularLocation>
</comment>
<dbReference type="PANTHER" id="PTHR10071">
    <property type="entry name" value="TRANSCRIPTION FACTOR GATA FAMILY MEMBER"/>
    <property type="match status" value="1"/>
</dbReference>
<dbReference type="GO" id="GO:0045944">
    <property type="term" value="P:positive regulation of transcription by RNA polymerase II"/>
    <property type="evidence" value="ECO:0007669"/>
    <property type="project" value="TreeGrafter"/>
</dbReference>
<evidence type="ECO:0000259" key="13">
    <source>
        <dbReference type="PROSITE" id="PS50114"/>
    </source>
</evidence>
<evidence type="ECO:0000256" key="2">
    <source>
        <dbReference type="ARBA" id="ARBA00022723"/>
    </source>
</evidence>
<evidence type="ECO:0000256" key="4">
    <source>
        <dbReference type="ARBA" id="ARBA00022771"/>
    </source>
</evidence>
<reference evidence="14" key="1">
    <citation type="submission" date="2020-06" db="EMBL/GenBank/DDBJ databases">
        <authorList>
            <person name="Ji K."/>
            <person name="Li J."/>
        </authorList>
    </citation>
    <scope>NUCLEOTIDE SEQUENCE</scope>
    <source>
        <strain evidence="14">JKM2019</strain>
        <tissue evidence="14">Whole body</tissue>
    </source>
</reference>
<keyword evidence="8" id="KW-0010">Activator</keyword>
<accession>A0A9D4NRZ1</accession>
<feature type="region of interest" description="Disordered" evidence="12">
    <location>
        <begin position="198"/>
        <end position="231"/>
    </location>
</feature>
<evidence type="ECO:0000256" key="6">
    <source>
        <dbReference type="ARBA" id="ARBA00023015"/>
    </source>
</evidence>
<dbReference type="FunFam" id="3.30.50.10:FF:000032">
    <property type="entry name" value="Transcription factor GATA-3"/>
    <property type="match status" value="1"/>
</dbReference>
<dbReference type="AlphaFoldDB" id="A0A9D4NRZ1"/>
<evidence type="ECO:0000256" key="1">
    <source>
        <dbReference type="ARBA" id="ARBA00004123"/>
    </source>
</evidence>
<reference evidence="14" key="2">
    <citation type="journal article" date="2021" name="World Allergy Organ. J.">
        <title>Chromosome-level assembly of Dermatophagoides farinae genome and transcriptome reveals two novel allergens Der f 37 and Der f 39.</title>
        <authorList>
            <person name="Chen J."/>
            <person name="Cai Z."/>
            <person name="Fan D."/>
            <person name="Hu J."/>
            <person name="Hou Y."/>
            <person name="He Y."/>
            <person name="Zhang Z."/>
            <person name="Zhao Z."/>
            <person name="Gao P."/>
            <person name="Hu W."/>
            <person name="Sun J."/>
            <person name="Li J."/>
            <person name="Ji K."/>
        </authorList>
    </citation>
    <scope>NUCLEOTIDE SEQUENCE</scope>
    <source>
        <strain evidence="14">JKM2019</strain>
    </source>
</reference>
<evidence type="ECO:0000256" key="8">
    <source>
        <dbReference type="ARBA" id="ARBA00023159"/>
    </source>
</evidence>
<feature type="compositionally biased region" description="Basic residues" evidence="12">
    <location>
        <begin position="213"/>
        <end position="222"/>
    </location>
</feature>
<evidence type="ECO:0000256" key="11">
    <source>
        <dbReference type="PROSITE-ProRule" id="PRU00094"/>
    </source>
</evidence>
<dbReference type="PANTHER" id="PTHR10071:SF337">
    <property type="entry name" value="GATA-BINDING FACTOR A"/>
    <property type="match status" value="1"/>
</dbReference>
<keyword evidence="10" id="KW-0539">Nucleus</keyword>
<keyword evidence="9" id="KW-0804">Transcription</keyword>
<dbReference type="SMART" id="SM00401">
    <property type="entry name" value="ZnF_GATA"/>
    <property type="match status" value="2"/>
</dbReference>
<dbReference type="GO" id="GO:0045165">
    <property type="term" value="P:cell fate commitment"/>
    <property type="evidence" value="ECO:0007669"/>
    <property type="project" value="TreeGrafter"/>
</dbReference>
<sequence>MNGPGNGGDICGGNMPGGLAAAAAAAAAGQAAYAAHFSEGRECVNCGAISTPLWRRDGTGHYLCNACGLYHKMNGARRPLIKPQRRLAASRRLGLCCSNCGTTTTTLWRRNNEGEPVCNACGLYYKLHNVNRPLAMRKEGIQTRKRKPKQNSASSAALSSLGLTGATFGLGGGSSSALGSLASGVVANNNGSNNNCIGSTTTTSMQNGGGLQSHHHHHHNHNHNSTVSVFF</sequence>
<dbReference type="GO" id="GO:0000978">
    <property type="term" value="F:RNA polymerase II cis-regulatory region sequence-specific DNA binding"/>
    <property type="evidence" value="ECO:0007669"/>
    <property type="project" value="TreeGrafter"/>
</dbReference>
<dbReference type="InterPro" id="IPR013088">
    <property type="entry name" value="Znf_NHR/GATA"/>
</dbReference>
<dbReference type="InterPro" id="IPR000679">
    <property type="entry name" value="Znf_GATA"/>
</dbReference>
<evidence type="ECO:0000313" key="14">
    <source>
        <dbReference type="EMBL" id="KAH7637379.1"/>
    </source>
</evidence>
<keyword evidence="7" id="KW-0238">DNA-binding</keyword>
<dbReference type="Gene3D" id="3.30.50.10">
    <property type="entry name" value="Erythroid Transcription Factor GATA-1, subunit A"/>
    <property type="match status" value="2"/>
</dbReference>
<dbReference type="GO" id="GO:0008270">
    <property type="term" value="F:zinc ion binding"/>
    <property type="evidence" value="ECO:0007669"/>
    <property type="project" value="UniProtKB-KW"/>
</dbReference>
<dbReference type="InterPro" id="IPR039355">
    <property type="entry name" value="Transcription_factor_GATA"/>
</dbReference>
<dbReference type="GO" id="GO:0000981">
    <property type="term" value="F:DNA-binding transcription factor activity, RNA polymerase II-specific"/>
    <property type="evidence" value="ECO:0007669"/>
    <property type="project" value="TreeGrafter"/>
</dbReference>
<dbReference type="PROSITE" id="PS00344">
    <property type="entry name" value="GATA_ZN_FINGER_1"/>
    <property type="match status" value="2"/>
</dbReference>
<keyword evidence="4 11" id="KW-0863">Zinc-finger</keyword>
<dbReference type="FunFam" id="3.30.50.10:FF:000001">
    <property type="entry name" value="GATA transcription factor (GATAd)"/>
    <property type="match status" value="1"/>
</dbReference>
<evidence type="ECO:0000256" key="10">
    <source>
        <dbReference type="ARBA" id="ARBA00023242"/>
    </source>
</evidence>
<dbReference type="GO" id="GO:0005634">
    <property type="term" value="C:nucleus"/>
    <property type="evidence" value="ECO:0007669"/>
    <property type="project" value="UniProtKB-SubCell"/>
</dbReference>
<evidence type="ECO:0000256" key="12">
    <source>
        <dbReference type="SAM" id="MobiDB-lite"/>
    </source>
</evidence>
<dbReference type="EMBL" id="SDOV01000009">
    <property type="protein sequence ID" value="KAH7637379.1"/>
    <property type="molecule type" value="Genomic_DNA"/>
</dbReference>
<evidence type="ECO:0000256" key="7">
    <source>
        <dbReference type="ARBA" id="ARBA00023125"/>
    </source>
</evidence>
<feature type="domain" description="GATA-type" evidence="13">
    <location>
        <begin position="37"/>
        <end position="91"/>
    </location>
</feature>
<name>A0A9D4NRZ1_DERFA</name>
<comment type="caution">
    <text evidence="14">The sequence shown here is derived from an EMBL/GenBank/DDBJ whole genome shotgun (WGS) entry which is preliminary data.</text>
</comment>
<evidence type="ECO:0000256" key="3">
    <source>
        <dbReference type="ARBA" id="ARBA00022737"/>
    </source>
</evidence>
<keyword evidence="3" id="KW-0677">Repeat</keyword>
<dbReference type="PROSITE" id="PS50114">
    <property type="entry name" value="GATA_ZN_FINGER_2"/>
    <property type="match status" value="2"/>
</dbReference>
<evidence type="ECO:0000256" key="5">
    <source>
        <dbReference type="ARBA" id="ARBA00022833"/>
    </source>
</evidence>
<dbReference type="Proteomes" id="UP000828236">
    <property type="component" value="Unassembled WGS sequence"/>
</dbReference>
<feature type="domain" description="GATA-type" evidence="13">
    <location>
        <begin position="91"/>
        <end position="144"/>
    </location>
</feature>
<dbReference type="PRINTS" id="PR00619">
    <property type="entry name" value="GATAZNFINGER"/>
</dbReference>
<organism evidence="14">
    <name type="scientific">Dermatophagoides farinae</name>
    <name type="common">American house dust mite</name>
    <dbReference type="NCBI Taxonomy" id="6954"/>
    <lineage>
        <taxon>Eukaryota</taxon>
        <taxon>Metazoa</taxon>
        <taxon>Ecdysozoa</taxon>
        <taxon>Arthropoda</taxon>
        <taxon>Chelicerata</taxon>
        <taxon>Arachnida</taxon>
        <taxon>Acari</taxon>
        <taxon>Acariformes</taxon>
        <taxon>Sarcoptiformes</taxon>
        <taxon>Astigmata</taxon>
        <taxon>Psoroptidia</taxon>
        <taxon>Analgoidea</taxon>
        <taxon>Pyroglyphidae</taxon>
        <taxon>Dermatophagoidinae</taxon>
        <taxon>Dermatophagoides</taxon>
    </lineage>
</organism>
<gene>
    <name evidence="14" type="ORF">HUG17_7585</name>
</gene>
<keyword evidence="5" id="KW-0862">Zinc</keyword>
<proteinExistence type="predicted"/>
<dbReference type="GO" id="GO:0000122">
    <property type="term" value="P:negative regulation of transcription by RNA polymerase II"/>
    <property type="evidence" value="ECO:0007669"/>
    <property type="project" value="TreeGrafter"/>
</dbReference>